<dbReference type="AlphaFoldDB" id="R5VVM8"/>
<evidence type="ECO:0000313" key="1">
    <source>
        <dbReference type="EMBL" id="CCZ87581.1"/>
    </source>
</evidence>
<reference evidence="1" key="1">
    <citation type="submission" date="2012-11" db="EMBL/GenBank/DDBJ databases">
        <title>Dependencies among metagenomic species, viruses, plasmids and units of genetic variation.</title>
        <authorList>
            <person name="Nielsen H.B."/>
            <person name="Almeida M."/>
            <person name="Juncker A.S."/>
            <person name="Rasmussen S."/>
            <person name="Li J."/>
            <person name="Sunagawa S."/>
            <person name="Plichta D."/>
            <person name="Gautier L."/>
            <person name="Le Chatelier E."/>
            <person name="Peletier E."/>
            <person name="Bonde I."/>
            <person name="Nielsen T."/>
            <person name="Manichanh C."/>
            <person name="Arumugam M."/>
            <person name="Batto J."/>
            <person name="Santos M.B.Q.D."/>
            <person name="Blom N."/>
            <person name="Borruel N."/>
            <person name="Burgdorf K.S."/>
            <person name="Boumezbeur F."/>
            <person name="Casellas F."/>
            <person name="Dore J."/>
            <person name="Guarner F."/>
            <person name="Hansen T."/>
            <person name="Hildebrand F."/>
            <person name="Kaas R.S."/>
            <person name="Kennedy S."/>
            <person name="Kristiansen K."/>
            <person name="Kultima J.R."/>
            <person name="Leonard P."/>
            <person name="Levenez F."/>
            <person name="Lund O."/>
            <person name="Moumen B."/>
            <person name="Le Paslier D."/>
            <person name="Pons N."/>
            <person name="Pedersen O."/>
            <person name="Prifti E."/>
            <person name="Qin J."/>
            <person name="Raes J."/>
            <person name="Tap J."/>
            <person name="Tims S."/>
            <person name="Ussery D.W."/>
            <person name="Yamada T."/>
            <person name="MetaHit consortium"/>
            <person name="Renault P."/>
            <person name="Sicheritz-Ponten T."/>
            <person name="Bork P."/>
            <person name="Wang J."/>
            <person name="Brunak S."/>
            <person name="Ehrlich S.D."/>
        </authorList>
    </citation>
    <scope>NUCLEOTIDE SEQUENCE [LARGE SCALE GENOMIC DNA]</scope>
</reference>
<protein>
    <submittedName>
        <fullName evidence="1">Uncharacterized protein</fullName>
    </submittedName>
</protein>
<evidence type="ECO:0000313" key="2">
    <source>
        <dbReference type="Proteomes" id="UP000018372"/>
    </source>
</evidence>
<dbReference type="Proteomes" id="UP000018372">
    <property type="component" value="Unassembled WGS sequence"/>
</dbReference>
<sequence length="29" mass="3606">MRRFYYSIGFRYELFVSDEGNMERPWKGA</sequence>
<comment type="caution">
    <text evidence="1">The sequence shown here is derived from an EMBL/GenBank/DDBJ whole genome shotgun (WGS) entry which is preliminary data.</text>
</comment>
<organism evidence="1 2">
    <name type="scientific">Phocaeicola plebeius CAG:211</name>
    <dbReference type="NCBI Taxonomy" id="1263052"/>
    <lineage>
        <taxon>Bacteria</taxon>
        <taxon>Pseudomonadati</taxon>
        <taxon>Bacteroidota</taxon>
        <taxon>Bacteroidia</taxon>
        <taxon>Bacteroidales</taxon>
        <taxon>Bacteroidaceae</taxon>
        <taxon>Phocaeicola</taxon>
    </lineage>
</organism>
<proteinExistence type="predicted"/>
<accession>R5VVM8</accession>
<gene>
    <name evidence="1" type="ORF">BN536_02354</name>
</gene>
<dbReference type="EMBL" id="CBAT010000175">
    <property type="protein sequence ID" value="CCZ87581.1"/>
    <property type="molecule type" value="Genomic_DNA"/>
</dbReference>
<name>R5VVM8_9BACT</name>